<evidence type="ECO:0000259" key="7">
    <source>
        <dbReference type="Pfam" id="PF01833"/>
    </source>
</evidence>
<keyword evidence="5" id="KW-0732">Signal</keyword>
<organism evidence="8 9">
    <name type="scientific">Hymenobacter canadensis</name>
    <dbReference type="NCBI Taxonomy" id="2999067"/>
    <lineage>
        <taxon>Bacteria</taxon>
        <taxon>Pseudomonadati</taxon>
        <taxon>Bacteroidota</taxon>
        <taxon>Cytophagia</taxon>
        <taxon>Cytophagales</taxon>
        <taxon>Hymenobacteraceae</taxon>
        <taxon>Hymenobacter</taxon>
    </lineage>
</organism>
<keyword evidence="3 8" id="KW-0378">Hydrolase</keyword>
<feature type="signal peptide" evidence="5">
    <location>
        <begin position="1"/>
        <end position="21"/>
    </location>
</feature>
<sequence>MKHIPHLLLALALAFSSEVQAQLQPAETRCLVLPLSLAARAAAVPLVVEAEVLSSRSFWDAGHRRIYTAHQLRVFSTLKGAAPTQLTVLTEGGTVGFDRHQLTNTLQLRSGEQGVLFLVPATFAGTAAEAGAWAVYGSEQGFLPYDLATATVADLFQPLGTINEAFYQRLTAATGQTRQAVQPNAALAAARQRLAAPVVARGQAPVVSSLSPTTLPAGTGAVLTLTGSGFGATRGAGFVEFRNADNGGTSLVKPQDADYVSWTDMRIVVRVPALGQPAAPAGSGPVRVTTNDQLQATSAASLTVPYAVSNVLSTPGNQLVRPNHISQNGRGGYSFRFETAFAANTAAAAAWNRALATWRCQTGINWDTDAPLRTSRGAAEDGENSIGFDQGGELPANVLGRTTSYYRGCFRPDGRLVFYVQEIDMQFDDATNWQFGPAPAVGLQLDFETVAVHELGHAQQLSHVILPRAIMHFAVARGQNTRTLVADDIAGGRLVLRTRSFAAQGCGPAPMLPAPLTAFSAAAAPTGILLNWATRAECFLSGFEVQRARGTDTTTWQTLAAVPASAAYTYLDAQPQTGLGYYRLRLRRPDGSFDATAPVLATTDAASASQPAVFPNPTAGRPLRLQYPATTTGRVRAELYDAVGRRVATTFLEYQPGLNLLPVPTESLKAGWYVLRYLDTDGRTGALPFVQTGE</sequence>
<proteinExistence type="predicted"/>
<protein>
    <submittedName>
        <fullName evidence="8">Matrixin family metalloprotease</fullName>
        <ecNumber evidence="8">3.4.24.-</ecNumber>
    </submittedName>
</protein>
<feature type="chain" id="PRO_5045150929" evidence="5">
    <location>
        <begin position="22"/>
        <end position="694"/>
    </location>
</feature>
<dbReference type="InterPro" id="IPR013783">
    <property type="entry name" value="Ig-like_fold"/>
</dbReference>
<evidence type="ECO:0000256" key="2">
    <source>
        <dbReference type="ARBA" id="ARBA00022723"/>
    </source>
</evidence>
<feature type="domain" description="IPT/TIG" evidence="7">
    <location>
        <begin position="205"/>
        <end position="302"/>
    </location>
</feature>
<dbReference type="InterPro" id="IPR002909">
    <property type="entry name" value="IPT_dom"/>
</dbReference>
<dbReference type="Gene3D" id="2.60.40.10">
    <property type="entry name" value="Immunoglobulins"/>
    <property type="match status" value="1"/>
</dbReference>
<keyword evidence="9" id="KW-1185">Reference proteome</keyword>
<evidence type="ECO:0000256" key="3">
    <source>
        <dbReference type="ARBA" id="ARBA00022801"/>
    </source>
</evidence>
<keyword evidence="1" id="KW-0645">Protease</keyword>
<dbReference type="InterPro" id="IPR024079">
    <property type="entry name" value="MetalloPept_cat_dom_sf"/>
</dbReference>
<accession>A0ABY7LLW0</accession>
<keyword evidence="4" id="KW-0862">Zinc</keyword>
<keyword evidence="2" id="KW-0479">Metal-binding</keyword>
<name>A0ABY7LLW0_9BACT</name>
<dbReference type="Gene3D" id="3.40.390.10">
    <property type="entry name" value="Collagenase (Catalytic Domain)"/>
    <property type="match status" value="1"/>
</dbReference>
<evidence type="ECO:0000313" key="8">
    <source>
        <dbReference type="EMBL" id="WBA41398.1"/>
    </source>
</evidence>
<reference evidence="8 9" key="1">
    <citation type="submission" date="2022-12" db="EMBL/GenBank/DDBJ databases">
        <title>Hymenobacter canadensis sp. nov. isolated from lake water of the Cambridge Bay, Canada.</title>
        <authorList>
            <person name="Kim W.H."/>
            <person name="Lee Y.M."/>
        </authorList>
    </citation>
    <scope>NUCLEOTIDE SEQUENCE [LARGE SCALE GENOMIC DNA]</scope>
    <source>
        <strain evidence="8 9">PAMC 29467</strain>
    </source>
</reference>
<evidence type="ECO:0000256" key="4">
    <source>
        <dbReference type="ARBA" id="ARBA00022833"/>
    </source>
</evidence>
<dbReference type="Pfam" id="PF01833">
    <property type="entry name" value="TIG"/>
    <property type="match status" value="1"/>
</dbReference>
<dbReference type="Pfam" id="PF00413">
    <property type="entry name" value="Peptidase_M10"/>
    <property type="match status" value="1"/>
</dbReference>
<feature type="domain" description="Peptidase M10 metallopeptidase" evidence="6">
    <location>
        <begin position="420"/>
        <end position="491"/>
    </location>
</feature>
<dbReference type="InterPro" id="IPR014756">
    <property type="entry name" value="Ig_E-set"/>
</dbReference>
<dbReference type="EC" id="3.4.24.-" evidence="8"/>
<dbReference type="CDD" id="cd00102">
    <property type="entry name" value="IPT"/>
    <property type="match status" value="1"/>
</dbReference>
<keyword evidence="8" id="KW-0482">Metalloprotease</keyword>
<evidence type="ECO:0000256" key="1">
    <source>
        <dbReference type="ARBA" id="ARBA00022670"/>
    </source>
</evidence>
<dbReference type="SUPFAM" id="SSF55486">
    <property type="entry name" value="Metalloproteases ('zincins'), catalytic domain"/>
    <property type="match status" value="1"/>
</dbReference>
<evidence type="ECO:0000259" key="6">
    <source>
        <dbReference type="Pfam" id="PF00413"/>
    </source>
</evidence>
<dbReference type="Proteomes" id="UP001211005">
    <property type="component" value="Chromosome"/>
</dbReference>
<dbReference type="RefSeq" id="WP_269559471.1">
    <property type="nucleotide sequence ID" value="NZ_CP114767.1"/>
</dbReference>
<evidence type="ECO:0000256" key="5">
    <source>
        <dbReference type="SAM" id="SignalP"/>
    </source>
</evidence>
<dbReference type="EMBL" id="CP114767">
    <property type="protein sequence ID" value="WBA41398.1"/>
    <property type="molecule type" value="Genomic_DNA"/>
</dbReference>
<evidence type="ECO:0000313" key="9">
    <source>
        <dbReference type="Proteomes" id="UP001211005"/>
    </source>
</evidence>
<gene>
    <name evidence="8" type="ORF">O3303_16465</name>
</gene>
<dbReference type="InterPro" id="IPR001818">
    <property type="entry name" value="Pept_M10_metallopeptidase"/>
</dbReference>
<dbReference type="GO" id="GO:0008237">
    <property type="term" value="F:metallopeptidase activity"/>
    <property type="evidence" value="ECO:0007669"/>
    <property type="project" value="UniProtKB-KW"/>
</dbReference>
<dbReference type="SUPFAM" id="SSF81296">
    <property type="entry name" value="E set domains"/>
    <property type="match status" value="1"/>
</dbReference>